<gene>
    <name evidence="5" type="ORF">CITCOLO1_LOCUS6694</name>
</gene>
<dbReference type="EMBL" id="OZ021736">
    <property type="protein sequence ID" value="CAK9314921.1"/>
    <property type="molecule type" value="Genomic_DNA"/>
</dbReference>
<evidence type="ECO:0000256" key="1">
    <source>
        <dbReference type="ARBA" id="ARBA00022614"/>
    </source>
</evidence>
<dbReference type="InterPro" id="IPR042197">
    <property type="entry name" value="Apaf_helical"/>
</dbReference>
<dbReference type="Gene3D" id="3.80.10.10">
    <property type="entry name" value="Ribonuclease Inhibitor"/>
    <property type="match status" value="2"/>
</dbReference>
<dbReference type="InterPro" id="IPR044974">
    <property type="entry name" value="Disease_R_plants"/>
</dbReference>
<evidence type="ECO:0000313" key="6">
    <source>
        <dbReference type="Proteomes" id="UP001642487"/>
    </source>
</evidence>
<sequence>MLLSEILMGDFIKISNLVHRNTNIIRDRLHSKRILLVLDDIDDYKQLEVLAGKLDWFGHGSKIIVTTRDTHLISEFDKQYFIQGLSHDKALELFGWYAFKKTISDIPSDYLDLSKRAVDYCKGLPLGLEVLGSFLCNRDQSKWKSILDSYEKSSLDKRIQDILQISYNGLEDEIKELFLDISCLFVGEHIDDVKAFLEACGSYPEKGIGILIDLLLVTIILHHLNRTLMRERIQMHDLIQQMGRTIALSKFSNPRKRKRLFIKDDVEDVLNDNKEAGAVKAIKLNFSKPTKLDIGAQGFRNVKNLMFLKIHGAIFSGDLEYLPSRLKWIDWPEFPFSSFPLGFTPKNVIKLNLLCSSIKHLGGVMNWESLKQICLQGSKFLTEIPDFSTALNLEWLDLEECTSLVKVHESVGSLETSKPPQIEVLQQLELSGCVTLEAFPHIGEEMKSCASGVGHIFLYKFTSLPLYCLLNLEDCSIVLCSSFTRISCPCPFSFSSSSSSVLLPNLRTLQLSYCNISDLSFLEILSQSAPFLAYLDLSGNEFSSLPCWMVNFESLTSLVIHDCKSLEDISKVPECIHQILAEGCISLVKYPDNIADIISYNLDYEDEVEFGYREFVLVNWDIPYWYIYKKANNNDNSITFWMSDDESRKLKGLAPSIVTEGRGHPTTSYDDFPVQSRVSPSTNVLRQPRDKRSFHHGSHDDFLVKIRVSLSANGSRQIHGERSFHYVSLCAHTWLLVFGVENFTQMDGKCNDTNEREIDGGICFKVLFEIISGKEMVFIKNCGVHLIYEEDDD</sequence>
<dbReference type="Pfam" id="PF00931">
    <property type="entry name" value="NB-ARC"/>
    <property type="match status" value="1"/>
</dbReference>
<dbReference type="InterPro" id="IPR001611">
    <property type="entry name" value="Leu-rich_rpt"/>
</dbReference>
<dbReference type="PRINTS" id="PR00364">
    <property type="entry name" value="DISEASERSIST"/>
</dbReference>
<dbReference type="InterPro" id="IPR027417">
    <property type="entry name" value="P-loop_NTPase"/>
</dbReference>
<dbReference type="InterPro" id="IPR032675">
    <property type="entry name" value="LRR_dom_sf"/>
</dbReference>
<evidence type="ECO:0000259" key="4">
    <source>
        <dbReference type="Pfam" id="PF23282"/>
    </source>
</evidence>
<dbReference type="InterPro" id="IPR002182">
    <property type="entry name" value="NB-ARC"/>
</dbReference>
<dbReference type="InterPro" id="IPR058192">
    <property type="entry name" value="WHD_ROQ1-like"/>
</dbReference>
<dbReference type="Gene3D" id="1.10.8.430">
    <property type="entry name" value="Helical domain of apoptotic protease-activating factors"/>
    <property type="match status" value="1"/>
</dbReference>
<dbReference type="PROSITE" id="PS51450">
    <property type="entry name" value="LRR"/>
    <property type="match status" value="1"/>
</dbReference>
<organism evidence="5 6">
    <name type="scientific">Citrullus colocynthis</name>
    <name type="common">colocynth</name>
    <dbReference type="NCBI Taxonomy" id="252529"/>
    <lineage>
        <taxon>Eukaryota</taxon>
        <taxon>Viridiplantae</taxon>
        <taxon>Streptophyta</taxon>
        <taxon>Embryophyta</taxon>
        <taxon>Tracheophyta</taxon>
        <taxon>Spermatophyta</taxon>
        <taxon>Magnoliopsida</taxon>
        <taxon>eudicotyledons</taxon>
        <taxon>Gunneridae</taxon>
        <taxon>Pentapetalae</taxon>
        <taxon>rosids</taxon>
        <taxon>fabids</taxon>
        <taxon>Cucurbitales</taxon>
        <taxon>Cucurbitaceae</taxon>
        <taxon>Benincaseae</taxon>
        <taxon>Citrullus</taxon>
    </lineage>
</organism>
<evidence type="ECO:0000256" key="2">
    <source>
        <dbReference type="ARBA" id="ARBA00022737"/>
    </source>
</evidence>
<dbReference type="SUPFAM" id="SSF52058">
    <property type="entry name" value="L domain-like"/>
    <property type="match status" value="1"/>
</dbReference>
<dbReference type="PANTHER" id="PTHR11017:SF570">
    <property type="entry name" value="DISEASE RESISTANCE PROTEIN (TIR-NBS CLASS)-RELATED"/>
    <property type="match status" value="1"/>
</dbReference>
<keyword evidence="6" id="KW-1185">Reference proteome</keyword>
<reference evidence="5 6" key="1">
    <citation type="submission" date="2024-03" db="EMBL/GenBank/DDBJ databases">
        <authorList>
            <person name="Gkanogiannis A."/>
            <person name="Becerra Lopez-Lavalle L."/>
        </authorList>
    </citation>
    <scope>NUCLEOTIDE SEQUENCE [LARGE SCALE GENOMIC DNA]</scope>
</reference>
<dbReference type="PANTHER" id="PTHR11017">
    <property type="entry name" value="LEUCINE-RICH REPEAT-CONTAINING PROTEIN"/>
    <property type="match status" value="1"/>
</dbReference>
<protein>
    <submittedName>
        <fullName evidence="5">Uncharacterized protein</fullName>
    </submittedName>
</protein>
<dbReference type="Gene3D" id="3.40.50.300">
    <property type="entry name" value="P-loop containing nucleotide triphosphate hydrolases"/>
    <property type="match status" value="1"/>
</dbReference>
<dbReference type="Pfam" id="PF23282">
    <property type="entry name" value="WHD_ROQ1"/>
    <property type="match status" value="1"/>
</dbReference>
<accession>A0ABP0Y5S1</accession>
<keyword evidence="2" id="KW-0677">Repeat</keyword>
<keyword evidence="1" id="KW-0433">Leucine-rich repeat</keyword>
<proteinExistence type="predicted"/>
<name>A0ABP0Y5S1_9ROSI</name>
<feature type="domain" description="NB-ARC" evidence="3">
    <location>
        <begin position="23"/>
        <end position="102"/>
    </location>
</feature>
<dbReference type="Proteomes" id="UP001642487">
    <property type="component" value="Chromosome 2"/>
</dbReference>
<evidence type="ECO:0000313" key="5">
    <source>
        <dbReference type="EMBL" id="CAK9314921.1"/>
    </source>
</evidence>
<feature type="domain" description="Disease resistance protein Roq1-like winged-helix" evidence="4">
    <location>
        <begin position="175"/>
        <end position="247"/>
    </location>
</feature>
<evidence type="ECO:0000259" key="3">
    <source>
        <dbReference type="Pfam" id="PF00931"/>
    </source>
</evidence>
<dbReference type="SUPFAM" id="SSF52540">
    <property type="entry name" value="P-loop containing nucleoside triphosphate hydrolases"/>
    <property type="match status" value="1"/>
</dbReference>